<dbReference type="STRING" id="1073996.SAMN05444271_10536"/>
<name>A0A1H6SDP8_9EURY</name>
<evidence type="ECO:0000313" key="3">
    <source>
        <dbReference type="Proteomes" id="UP000198888"/>
    </source>
</evidence>
<gene>
    <name evidence="2" type="ORF">SAMN05444271_10536</name>
</gene>
<evidence type="ECO:0000256" key="1">
    <source>
        <dbReference type="SAM" id="MobiDB-lite"/>
    </source>
</evidence>
<keyword evidence="3" id="KW-1185">Reference proteome</keyword>
<proteinExistence type="predicted"/>
<dbReference type="Proteomes" id="UP000198888">
    <property type="component" value="Unassembled WGS sequence"/>
</dbReference>
<accession>A0A1H6SDP8</accession>
<organism evidence="2 3">
    <name type="scientific">Halohasta litchfieldiae</name>
    <dbReference type="NCBI Taxonomy" id="1073996"/>
    <lineage>
        <taxon>Archaea</taxon>
        <taxon>Methanobacteriati</taxon>
        <taxon>Methanobacteriota</taxon>
        <taxon>Stenosarchaea group</taxon>
        <taxon>Halobacteria</taxon>
        <taxon>Halobacteriales</taxon>
        <taxon>Haloferacaceae</taxon>
        <taxon>Halohasta</taxon>
    </lineage>
</organism>
<evidence type="ECO:0000313" key="2">
    <source>
        <dbReference type="EMBL" id="SEI66123.1"/>
    </source>
</evidence>
<dbReference type="Pfam" id="PF19110">
    <property type="entry name" value="DUF5797"/>
    <property type="match status" value="1"/>
</dbReference>
<dbReference type="RefSeq" id="WP_089671335.1">
    <property type="nucleotide sequence ID" value="NZ_CP024845.1"/>
</dbReference>
<dbReference type="AlphaFoldDB" id="A0A1H6SDP8"/>
<dbReference type="InterPro" id="IPR043815">
    <property type="entry name" value="DUF5797"/>
</dbReference>
<dbReference type="KEGG" id="hae:halTADL_3251"/>
<dbReference type="EMBL" id="FNYR01000005">
    <property type="protein sequence ID" value="SEI66123.1"/>
    <property type="molecule type" value="Genomic_DNA"/>
</dbReference>
<sequence length="172" mass="19162">MSLTDDELDRLGDIVELQPTKNKELQDRWGLDSGSEVHQYLEGHLKEYYFRDDNSLIRSTAEAVDLTGVEPGVEPPTEGQGTDEPPSSIRVSPLEAKVFDTVAGPDDRSQSVVSVLNALREAYDVEPEAGEVRRALQSLKRKGVVEVIYRTVPTFRLCVDRDAVDVETTDDE</sequence>
<dbReference type="OrthoDB" id="213344at2157"/>
<feature type="region of interest" description="Disordered" evidence="1">
    <location>
        <begin position="66"/>
        <end position="90"/>
    </location>
</feature>
<accession>A0A2H4Q6F9</accession>
<protein>
    <submittedName>
        <fullName evidence="2">Uncharacterized protein</fullName>
    </submittedName>
</protein>
<dbReference type="GeneID" id="35004017"/>
<reference evidence="2 3" key="1">
    <citation type="submission" date="2016-10" db="EMBL/GenBank/DDBJ databases">
        <authorList>
            <person name="de Groot N.N."/>
        </authorList>
    </citation>
    <scope>NUCLEOTIDE SEQUENCE [LARGE SCALE GENOMIC DNA]</scope>
    <source>
        <strain evidence="2 3">DSM 22187</strain>
    </source>
</reference>